<dbReference type="RefSeq" id="WP_377579603.1">
    <property type="nucleotide sequence ID" value="NZ_JBHTKA010000003.1"/>
</dbReference>
<gene>
    <name evidence="1" type="ORF">ACFQ21_12865</name>
</gene>
<evidence type="ECO:0000313" key="2">
    <source>
        <dbReference type="Proteomes" id="UP001597112"/>
    </source>
</evidence>
<keyword evidence="2" id="KW-1185">Reference proteome</keyword>
<protein>
    <submittedName>
        <fullName evidence="1">Uncharacterized protein</fullName>
    </submittedName>
</protein>
<sequence length="210" mass="24783">MVDRFVDPIKAKSIREYLGLDTNITDIDLYNASRSYLPEYELAAISMIKQRLGYIPATKKYKWHELYIRQLLHIYFNRGFQSNDELHNAVDIHIKHIRNADLHEVVNPPVYSQDDMKEYDSFMLEYKELSQQKIASLLGYIPDPRYSLQVELLHREFLSTLKPSERDKITQAEYRIIGAIKYREYFLNLGLEAAQTSPLMGHAWDNPIFH</sequence>
<name>A0ABW3K342_9BACT</name>
<organism evidence="1 2">
    <name type="scientific">Ohtaekwangia kribbensis</name>
    <dbReference type="NCBI Taxonomy" id="688913"/>
    <lineage>
        <taxon>Bacteria</taxon>
        <taxon>Pseudomonadati</taxon>
        <taxon>Bacteroidota</taxon>
        <taxon>Cytophagia</taxon>
        <taxon>Cytophagales</taxon>
        <taxon>Fulvivirgaceae</taxon>
        <taxon>Ohtaekwangia</taxon>
    </lineage>
</organism>
<accession>A0ABW3K342</accession>
<dbReference type="Proteomes" id="UP001597112">
    <property type="component" value="Unassembled WGS sequence"/>
</dbReference>
<dbReference type="EMBL" id="JBHTKA010000003">
    <property type="protein sequence ID" value="MFD1000206.1"/>
    <property type="molecule type" value="Genomic_DNA"/>
</dbReference>
<evidence type="ECO:0000313" key="1">
    <source>
        <dbReference type="EMBL" id="MFD1000206.1"/>
    </source>
</evidence>
<proteinExistence type="predicted"/>
<reference evidence="2" key="1">
    <citation type="journal article" date="2019" name="Int. J. Syst. Evol. Microbiol.">
        <title>The Global Catalogue of Microorganisms (GCM) 10K type strain sequencing project: providing services to taxonomists for standard genome sequencing and annotation.</title>
        <authorList>
            <consortium name="The Broad Institute Genomics Platform"/>
            <consortium name="The Broad Institute Genome Sequencing Center for Infectious Disease"/>
            <person name="Wu L."/>
            <person name="Ma J."/>
        </authorList>
    </citation>
    <scope>NUCLEOTIDE SEQUENCE [LARGE SCALE GENOMIC DNA]</scope>
    <source>
        <strain evidence="2">CCUG 58938</strain>
    </source>
</reference>
<comment type="caution">
    <text evidence="1">The sequence shown here is derived from an EMBL/GenBank/DDBJ whole genome shotgun (WGS) entry which is preliminary data.</text>
</comment>